<proteinExistence type="predicted"/>
<dbReference type="PROSITE" id="PS00109">
    <property type="entry name" value="PROTEIN_KINASE_TYR"/>
    <property type="match status" value="1"/>
</dbReference>
<dbReference type="Proteomes" id="UP001222325">
    <property type="component" value="Unassembled WGS sequence"/>
</dbReference>
<dbReference type="Pfam" id="PF17667">
    <property type="entry name" value="Pkinase_fungal"/>
    <property type="match status" value="2"/>
</dbReference>
<dbReference type="SUPFAM" id="SSF56112">
    <property type="entry name" value="Protein kinase-like (PK-like)"/>
    <property type="match status" value="1"/>
</dbReference>
<feature type="domain" description="Fungal-type protein kinase" evidence="2">
    <location>
        <begin position="370"/>
        <end position="514"/>
    </location>
</feature>
<dbReference type="Gene3D" id="1.10.510.10">
    <property type="entry name" value="Transferase(Phosphotransferase) domain 1"/>
    <property type="match status" value="1"/>
</dbReference>
<organism evidence="3 4">
    <name type="scientific">Mycena belliarum</name>
    <dbReference type="NCBI Taxonomy" id="1033014"/>
    <lineage>
        <taxon>Eukaryota</taxon>
        <taxon>Fungi</taxon>
        <taxon>Dikarya</taxon>
        <taxon>Basidiomycota</taxon>
        <taxon>Agaricomycotina</taxon>
        <taxon>Agaricomycetes</taxon>
        <taxon>Agaricomycetidae</taxon>
        <taxon>Agaricales</taxon>
        <taxon>Marasmiineae</taxon>
        <taxon>Mycenaceae</taxon>
        <taxon>Mycena</taxon>
    </lineage>
</organism>
<dbReference type="InterPro" id="IPR008266">
    <property type="entry name" value="Tyr_kinase_AS"/>
</dbReference>
<keyword evidence="4" id="KW-1185">Reference proteome</keyword>
<sequence>MARWEQRVVEGFSRTESLSVFFSEHMKGIAAPDDATINGIIDRAQSAFTAAAGTIREAESEVKMYPSFVRYLQEIVHDFPSKPIFADTHGIRFERLHPADYDAFPGVSGSLPGLPSCLTWSWDVTGTVFEFQFEDEPKDRNGKASQDQSIREDLVRPVRNARRISTASGCCYAFVVSVVGTSARLFRVDHSGWIATDAFDWTKSPRVFPEFCWRLYNGGGPGRILGADSTLSIPSLEEKKQMYERVVALRPYHHMSFDEATARSRWVDVVIDTHVRRCFTVGEPIFQSKDLFCQANRIDRVLIEASESTKMYVLKDVWQPAWRHPESDFLAVIRSYVGEGQTVGLTACLGSYNLGYLSPEHRTVTAALREGGVDLQDRFHSRTLSEDVGTSLENYTSTLALVRALCNAIRGHQTAFEAGVLHRDVSVGNILISETGFLGFLHDWDCSEFTPEGLSRFHELFPDRSPNIFDKSLMATGTYPFLALDLLEARQYGVVCQHECKHDLESFYWVLIWILLRHADHASPNGAMACSLLFDKDTDGDASANKLQWLLARRVRSNLFPSNPPLSRLVGELSVIFFHQASSSTPEASGVPATHESVLAAFDRALESDDWPIVPDGAKPLVPPIVSQPEIENQSAAAPSIPVSLPVSRLDLSLPASLAPLSSRLSRRAQAWVLPSTSAAYKATTSALKRKLAELDAAELEDAELEDMVKCVEKQVELAKKEAEMKQKEADSMREMWKKVDVMVRERRKRQKAGTGGGM</sequence>
<dbReference type="PANTHER" id="PTHR38248">
    <property type="entry name" value="FUNK1 6"/>
    <property type="match status" value="1"/>
</dbReference>
<dbReference type="InterPro" id="IPR040976">
    <property type="entry name" value="Pkinase_fungal"/>
</dbReference>
<evidence type="ECO:0000313" key="3">
    <source>
        <dbReference type="EMBL" id="KAJ7091941.1"/>
    </source>
</evidence>
<evidence type="ECO:0000256" key="1">
    <source>
        <dbReference type="SAM" id="Coils"/>
    </source>
</evidence>
<protein>
    <recommendedName>
        <fullName evidence="2">Fungal-type protein kinase domain-containing protein</fullName>
    </recommendedName>
</protein>
<feature type="coiled-coil region" evidence="1">
    <location>
        <begin position="681"/>
        <end position="736"/>
    </location>
</feature>
<dbReference type="InterPro" id="IPR011009">
    <property type="entry name" value="Kinase-like_dom_sf"/>
</dbReference>
<name>A0AAD6U6Z3_9AGAR</name>
<feature type="domain" description="Fungal-type protein kinase" evidence="2">
    <location>
        <begin position="144"/>
        <end position="334"/>
    </location>
</feature>
<comment type="caution">
    <text evidence="3">The sequence shown here is derived from an EMBL/GenBank/DDBJ whole genome shotgun (WGS) entry which is preliminary data.</text>
</comment>
<dbReference type="EMBL" id="JARJCN010000019">
    <property type="protein sequence ID" value="KAJ7091941.1"/>
    <property type="molecule type" value="Genomic_DNA"/>
</dbReference>
<evidence type="ECO:0000259" key="2">
    <source>
        <dbReference type="Pfam" id="PF17667"/>
    </source>
</evidence>
<keyword evidence="1" id="KW-0175">Coiled coil</keyword>
<reference evidence="3" key="1">
    <citation type="submission" date="2023-03" db="EMBL/GenBank/DDBJ databases">
        <title>Massive genome expansion in bonnet fungi (Mycena s.s.) driven by repeated elements and novel gene families across ecological guilds.</title>
        <authorList>
            <consortium name="Lawrence Berkeley National Laboratory"/>
            <person name="Harder C.B."/>
            <person name="Miyauchi S."/>
            <person name="Viragh M."/>
            <person name="Kuo A."/>
            <person name="Thoen E."/>
            <person name="Andreopoulos B."/>
            <person name="Lu D."/>
            <person name="Skrede I."/>
            <person name="Drula E."/>
            <person name="Henrissat B."/>
            <person name="Morin E."/>
            <person name="Kohler A."/>
            <person name="Barry K."/>
            <person name="LaButti K."/>
            <person name="Morin E."/>
            <person name="Salamov A."/>
            <person name="Lipzen A."/>
            <person name="Mereny Z."/>
            <person name="Hegedus B."/>
            <person name="Baldrian P."/>
            <person name="Stursova M."/>
            <person name="Weitz H."/>
            <person name="Taylor A."/>
            <person name="Grigoriev I.V."/>
            <person name="Nagy L.G."/>
            <person name="Martin F."/>
            <person name="Kauserud H."/>
        </authorList>
    </citation>
    <scope>NUCLEOTIDE SEQUENCE</scope>
    <source>
        <strain evidence="3">CBHHK173m</strain>
    </source>
</reference>
<evidence type="ECO:0000313" key="4">
    <source>
        <dbReference type="Proteomes" id="UP001222325"/>
    </source>
</evidence>
<gene>
    <name evidence="3" type="ORF">B0H15DRAFT_1021266</name>
</gene>
<dbReference type="PANTHER" id="PTHR38248:SF2">
    <property type="entry name" value="FUNK1 11"/>
    <property type="match status" value="1"/>
</dbReference>
<dbReference type="GO" id="GO:0004672">
    <property type="term" value="F:protein kinase activity"/>
    <property type="evidence" value="ECO:0007669"/>
    <property type="project" value="InterPro"/>
</dbReference>
<accession>A0AAD6U6Z3</accession>
<dbReference type="AlphaFoldDB" id="A0AAD6U6Z3"/>